<dbReference type="Proteomes" id="UP000612808">
    <property type="component" value="Unassembled WGS sequence"/>
</dbReference>
<evidence type="ECO:0000256" key="5">
    <source>
        <dbReference type="HAMAP-Rule" id="MF_01334"/>
    </source>
</evidence>
<reference evidence="9" key="1">
    <citation type="submission" date="2021-01" db="EMBL/GenBank/DDBJ databases">
        <title>Whole genome shotgun sequence of Actinocatenispora rupis NBRC 107355.</title>
        <authorList>
            <person name="Komaki H."/>
            <person name="Tamura T."/>
        </authorList>
    </citation>
    <scope>NUCLEOTIDE SEQUENCE</scope>
    <source>
        <strain evidence="9">NBRC 107355</strain>
    </source>
</reference>
<dbReference type="InterPro" id="IPR011035">
    <property type="entry name" value="Ribosomal_bL25/Gln-tRNA_synth"/>
</dbReference>
<dbReference type="GO" id="GO:0006412">
    <property type="term" value="P:translation"/>
    <property type="evidence" value="ECO:0007669"/>
    <property type="project" value="UniProtKB-UniRule"/>
</dbReference>
<dbReference type="InterPro" id="IPR020057">
    <property type="entry name" value="Ribosomal_bL25_b-dom"/>
</dbReference>
<dbReference type="InterPro" id="IPR020056">
    <property type="entry name" value="Rbsml_bL25/Gln-tRNA_synth_N"/>
</dbReference>
<evidence type="ECO:0000259" key="8">
    <source>
        <dbReference type="Pfam" id="PF14693"/>
    </source>
</evidence>
<dbReference type="Gene3D" id="2.170.120.20">
    <property type="entry name" value="Ribosomal protein L25, beta domain"/>
    <property type="match status" value="1"/>
</dbReference>
<feature type="domain" description="Large ribosomal subunit protein bL25 L25" evidence="7">
    <location>
        <begin position="6"/>
        <end position="93"/>
    </location>
</feature>
<comment type="caution">
    <text evidence="9">The sequence shown here is derived from an EMBL/GenBank/DDBJ whole genome shotgun (WGS) entry which is preliminary data.</text>
</comment>
<feature type="compositionally biased region" description="Low complexity" evidence="6">
    <location>
        <begin position="198"/>
        <end position="207"/>
    </location>
</feature>
<evidence type="ECO:0000313" key="10">
    <source>
        <dbReference type="Proteomes" id="UP000612808"/>
    </source>
</evidence>
<comment type="function">
    <text evidence="5">This is one of the proteins that binds to the 5S RNA in the ribosome where it forms part of the central protuberance.</text>
</comment>
<dbReference type="InterPro" id="IPR029751">
    <property type="entry name" value="Ribosomal_L25_dom"/>
</dbReference>
<dbReference type="EMBL" id="BOMB01000007">
    <property type="protein sequence ID" value="GID10321.1"/>
    <property type="molecule type" value="Genomic_DNA"/>
</dbReference>
<dbReference type="CDD" id="cd00495">
    <property type="entry name" value="Ribosomal_L25_TL5_CTC"/>
    <property type="match status" value="1"/>
</dbReference>
<dbReference type="Pfam" id="PF01386">
    <property type="entry name" value="Ribosomal_L25p"/>
    <property type="match status" value="1"/>
</dbReference>
<sequence length="214" mass="22374">MSEVRISAEPRTEFGKGGARRTRRAGKVPAVLYGHGEKPKHIALPARDFANALRHGGSNTLFSIELADGTKTLALPKALQRDPIKDTIDHVDLLIVRRGEKVSVEVAVHVTGEVAKEADGLVVQELDTLAVLVEATHVPEQFEVSIEGLGVGDHVTAGQITLPAGAELVTDPENIVVAIVAAPTAAQVDADLGEGETAEAPAEAAPAEAEKVEA</sequence>
<evidence type="ECO:0000256" key="3">
    <source>
        <dbReference type="ARBA" id="ARBA00022980"/>
    </source>
</evidence>
<name>A0A8J3J2E8_9ACTN</name>
<accession>A0A8J3J2E8</accession>
<dbReference type="NCBIfam" id="TIGR00731">
    <property type="entry name" value="bL25_bact_ctc"/>
    <property type="match status" value="1"/>
</dbReference>
<keyword evidence="1 5" id="KW-0699">rRNA-binding</keyword>
<dbReference type="Pfam" id="PF14693">
    <property type="entry name" value="Ribosomal_TL5_C"/>
    <property type="match status" value="1"/>
</dbReference>
<dbReference type="PANTHER" id="PTHR33284">
    <property type="entry name" value="RIBOSOMAL PROTEIN L25/GLN-TRNA SYNTHETASE, ANTI-CODON-BINDING DOMAIN-CONTAINING PROTEIN"/>
    <property type="match status" value="1"/>
</dbReference>
<comment type="subunit">
    <text evidence="5">Part of the 50S ribosomal subunit; part of the 5S rRNA/L5/L18/L25 subcomplex. Contacts the 5S rRNA. Binds to the 5S rRNA independently of L5 and L18.</text>
</comment>
<dbReference type="SUPFAM" id="SSF50715">
    <property type="entry name" value="Ribosomal protein L25-like"/>
    <property type="match status" value="1"/>
</dbReference>
<dbReference type="InterPro" id="IPR037121">
    <property type="entry name" value="Ribosomal_bL25_C"/>
</dbReference>
<dbReference type="NCBIfam" id="NF004131">
    <property type="entry name" value="PRK05618.2-1"/>
    <property type="match status" value="1"/>
</dbReference>
<comment type="similarity">
    <text evidence="5">Belongs to the bacterial ribosomal protein bL25 family. CTC subfamily.</text>
</comment>
<dbReference type="GO" id="GO:0022625">
    <property type="term" value="C:cytosolic large ribosomal subunit"/>
    <property type="evidence" value="ECO:0007669"/>
    <property type="project" value="TreeGrafter"/>
</dbReference>
<keyword evidence="2 5" id="KW-0694">RNA-binding</keyword>
<dbReference type="AlphaFoldDB" id="A0A8J3J2E8"/>
<dbReference type="GO" id="GO:0003735">
    <property type="term" value="F:structural constituent of ribosome"/>
    <property type="evidence" value="ECO:0007669"/>
    <property type="project" value="InterPro"/>
</dbReference>
<evidence type="ECO:0000256" key="2">
    <source>
        <dbReference type="ARBA" id="ARBA00022884"/>
    </source>
</evidence>
<keyword evidence="3 5" id="KW-0689">Ribosomal protein</keyword>
<feature type="region of interest" description="Disordered" evidence="6">
    <location>
        <begin position="192"/>
        <end position="214"/>
    </location>
</feature>
<evidence type="ECO:0000256" key="4">
    <source>
        <dbReference type="ARBA" id="ARBA00023274"/>
    </source>
</evidence>
<gene>
    <name evidence="5 9" type="primary">rplY</name>
    <name evidence="5" type="synonym">ctc</name>
    <name evidence="9" type="ORF">Aru02nite_12100</name>
</gene>
<evidence type="ECO:0000259" key="7">
    <source>
        <dbReference type="Pfam" id="PF01386"/>
    </source>
</evidence>
<proteinExistence type="inferred from homology"/>
<dbReference type="GO" id="GO:0008097">
    <property type="term" value="F:5S rRNA binding"/>
    <property type="evidence" value="ECO:0007669"/>
    <property type="project" value="InterPro"/>
</dbReference>
<dbReference type="HAMAP" id="MF_01334">
    <property type="entry name" value="Ribosomal_bL25_CTC"/>
    <property type="match status" value="1"/>
</dbReference>
<evidence type="ECO:0000313" key="9">
    <source>
        <dbReference type="EMBL" id="GID10321.1"/>
    </source>
</evidence>
<protein>
    <recommendedName>
        <fullName evidence="5">Large ribosomal subunit protein bL25</fullName>
    </recommendedName>
    <alternativeName>
        <fullName evidence="5">General stress protein CTC</fullName>
    </alternativeName>
</protein>
<feature type="domain" description="Large ribosomal subunit protein bL25 beta" evidence="8">
    <location>
        <begin position="101"/>
        <end position="182"/>
    </location>
</feature>
<dbReference type="PANTHER" id="PTHR33284:SF1">
    <property type="entry name" value="RIBOSOMAL PROTEIN L25_GLN-TRNA SYNTHETASE, ANTI-CODON-BINDING DOMAIN-CONTAINING PROTEIN"/>
    <property type="match status" value="1"/>
</dbReference>
<keyword evidence="10" id="KW-1185">Reference proteome</keyword>
<dbReference type="InterPro" id="IPR020930">
    <property type="entry name" value="Ribosomal_uL5_bac-type"/>
</dbReference>
<evidence type="ECO:0000256" key="1">
    <source>
        <dbReference type="ARBA" id="ARBA00022730"/>
    </source>
</evidence>
<evidence type="ECO:0000256" key="6">
    <source>
        <dbReference type="SAM" id="MobiDB-lite"/>
    </source>
</evidence>
<feature type="region of interest" description="Disordered" evidence="6">
    <location>
        <begin position="1"/>
        <end position="25"/>
    </location>
</feature>
<dbReference type="RefSeq" id="WP_203655548.1">
    <property type="nucleotide sequence ID" value="NZ_BAAAZM010000003.1"/>
</dbReference>
<keyword evidence="4 5" id="KW-0687">Ribonucleoprotein</keyword>
<feature type="compositionally biased region" description="Basic and acidic residues" evidence="6">
    <location>
        <begin position="1"/>
        <end position="14"/>
    </location>
</feature>
<dbReference type="InterPro" id="IPR001021">
    <property type="entry name" value="Ribosomal_bL25_long"/>
</dbReference>
<organism evidence="9 10">
    <name type="scientific">Actinocatenispora rupis</name>
    <dbReference type="NCBI Taxonomy" id="519421"/>
    <lineage>
        <taxon>Bacteria</taxon>
        <taxon>Bacillati</taxon>
        <taxon>Actinomycetota</taxon>
        <taxon>Actinomycetes</taxon>
        <taxon>Micromonosporales</taxon>
        <taxon>Micromonosporaceae</taxon>
        <taxon>Actinocatenispora</taxon>
    </lineage>
</organism>
<dbReference type="Gene3D" id="2.40.240.10">
    <property type="entry name" value="Ribosomal Protein L25, Chain P"/>
    <property type="match status" value="1"/>
</dbReference>